<dbReference type="SUPFAM" id="SSF160443">
    <property type="entry name" value="SMR domain-like"/>
    <property type="match status" value="1"/>
</dbReference>
<keyword evidence="4 8" id="KW-0378">Hydrolase</keyword>
<dbReference type="InterPro" id="IPR000432">
    <property type="entry name" value="DNA_mismatch_repair_MutS_C"/>
</dbReference>
<evidence type="ECO:0000256" key="3">
    <source>
        <dbReference type="ARBA" id="ARBA00022741"/>
    </source>
</evidence>
<keyword evidence="8" id="KW-0255">Endonuclease</keyword>
<feature type="region of interest" description="Disordered" evidence="10">
    <location>
        <begin position="692"/>
        <end position="716"/>
    </location>
</feature>
<dbReference type="InterPro" id="IPR036187">
    <property type="entry name" value="DNA_mismatch_repair_MutS_sf"/>
</dbReference>
<dbReference type="Proteomes" id="UP000294682">
    <property type="component" value="Unassembled WGS sequence"/>
</dbReference>
<evidence type="ECO:0000256" key="10">
    <source>
        <dbReference type="SAM" id="MobiDB-lite"/>
    </source>
</evidence>
<dbReference type="SUPFAM" id="SSF48334">
    <property type="entry name" value="DNA repair protein MutS, domain III"/>
    <property type="match status" value="1"/>
</dbReference>
<dbReference type="InterPro" id="IPR005747">
    <property type="entry name" value="MutS2"/>
</dbReference>
<evidence type="ECO:0000259" key="11">
    <source>
        <dbReference type="PROSITE" id="PS50828"/>
    </source>
</evidence>
<dbReference type="PROSITE" id="PS00486">
    <property type="entry name" value="DNA_MISMATCH_REPAIR_2"/>
    <property type="match status" value="1"/>
</dbReference>
<proteinExistence type="inferred from homology"/>
<name>A0A9X8ULJ9_9FIRM</name>
<feature type="compositionally biased region" description="Polar residues" evidence="10">
    <location>
        <begin position="695"/>
        <end position="711"/>
    </location>
</feature>
<dbReference type="PANTHER" id="PTHR48466">
    <property type="entry name" value="OS10G0509000 PROTEIN-RELATED"/>
    <property type="match status" value="1"/>
</dbReference>
<dbReference type="GO" id="GO:0030983">
    <property type="term" value="F:mismatched DNA binding"/>
    <property type="evidence" value="ECO:0007669"/>
    <property type="project" value="InterPro"/>
</dbReference>
<keyword evidence="7 8" id="KW-0238">DNA-binding</keyword>
<dbReference type="SMART" id="SM00533">
    <property type="entry name" value="MUTSd"/>
    <property type="match status" value="1"/>
</dbReference>
<keyword evidence="3 8" id="KW-0547">Nucleotide-binding</keyword>
<dbReference type="AlphaFoldDB" id="A0A9X8ULJ9"/>
<keyword evidence="2 8" id="KW-0699">rRNA-binding</keyword>
<evidence type="ECO:0000256" key="5">
    <source>
        <dbReference type="ARBA" id="ARBA00022840"/>
    </source>
</evidence>
<evidence type="ECO:0000313" key="13">
    <source>
        <dbReference type="Proteomes" id="UP000294682"/>
    </source>
</evidence>
<dbReference type="Pfam" id="PF00488">
    <property type="entry name" value="MutS_V"/>
    <property type="match status" value="1"/>
</dbReference>
<dbReference type="InterPro" id="IPR002625">
    <property type="entry name" value="Smr_dom"/>
</dbReference>
<evidence type="ECO:0000256" key="6">
    <source>
        <dbReference type="ARBA" id="ARBA00022884"/>
    </source>
</evidence>
<dbReference type="NCBIfam" id="TIGR01069">
    <property type="entry name" value="mutS2"/>
    <property type="match status" value="1"/>
</dbReference>
<dbReference type="Pfam" id="PF20297">
    <property type="entry name" value="MSSS"/>
    <property type="match status" value="1"/>
</dbReference>
<comment type="similarity">
    <text evidence="8">Belongs to the DNA mismatch repair MutS family. MutS2 subfamily.</text>
</comment>
<dbReference type="EC" id="3.1.-.-" evidence="8"/>
<evidence type="ECO:0000256" key="2">
    <source>
        <dbReference type="ARBA" id="ARBA00022730"/>
    </source>
</evidence>
<keyword evidence="6 8" id="KW-0694">RNA-binding</keyword>
<evidence type="ECO:0000256" key="8">
    <source>
        <dbReference type="HAMAP-Rule" id="MF_00092"/>
    </source>
</evidence>
<dbReference type="CDD" id="cd03280">
    <property type="entry name" value="ABC_MutS2"/>
    <property type="match status" value="1"/>
</dbReference>
<dbReference type="InterPro" id="IPR007696">
    <property type="entry name" value="DNA_mismatch_repair_MutS_core"/>
</dbReference>
<dbReference type="GO" id="GO:0005524">
    <property type="term" value="F:ATP binding"/>
    <property type="evidence" value="ECO:0007669"/>
    <property type="project" value="UniProtKB-UniRule"/>
</dbReference>
<dbReference type="Gene3D" id="3.30.1370.110">
    <property type="match status" value="1"/>
</dbReference>
<comment type="caution">
    <text evidence="12">The sequence shown here is derived from an EMBL/GenBank/DDBJ whole genome shotgun (WGS) entry which is preliminary data.</text>
</comment>
<keyword evidence="5 8" id="KW-0067">ATP-binding</keyword>
<dbReference type="SMART" id="SM00534">
    <property type="entry name" value="MUTSac"/>
    <property type="match status" value="1"/>
</dbReference>
<keyword evidence="1 8" id="KW-0540">Nuclease</keyword>
<dbReference type="PIRSF" id="PIRSF005814">
    <property type="entry name" value="MutS_YshD"/>
    <property type="match status" value="1"/>
</dbReference>
<organism evidence="12 13">
    <name type="scientific">Harryflintia acetispora</name>
    <dbReference type="NCBI Taxonomy" id="1849041"/>
    <lineage>
        <taxon>Bacteria</taxon>
        <taxon>Bacillati</taxon>
        <taxon>Bacillota</taxon>
        <taxon>Clostridia</taxon>
        <taxon>Eubacteriales</taxon>
        <taxon>Oscillospiraceae</taxon>
        <taxon>Harryflintia</taxon>
    </lineage>
</organism>
<dbReference type="GO" id="GO:0072344">
    <property type="term" value="P:rescue of stalled ribosome"/>
    <property type="evidence" value="ECO:0007669"/>
    <property type="project" value="UniProtKB-UniRule"/>
</dbReference>
<dbReference type="InterPro" id="IPR027417">
    <property type="entry name" value="P-loop_NTPase"/>
</dbReference>
<dbReference type="GO" id="GO:0019843">
    <property type="term" value="F:rRNA binding"/>
    <property type="evidence" value="ECO:0007669"/>
    <property type="project" value="UniProtKB-UniRule"/>
</dbReference>
<keyword evidence="9" id="KW-0175">Coiled coil</keyword>
<dbReference type="SUPFAM" id="SSF52540">
    <property type="entry name" value="P-loop containing nucleoside triphosphate hydrolases"/>
    <property type="match status" value="1"/>
</dbReference>
<evidence type="ECO:0000256" key="4">
    <source>
        <dbReference type="ARBA" id="ARBA00022801"/>
    </source>
</evidence>
<evidence type="ECO:0000256" key="9">
    <source>
        <dbReference type="SAM" id="Coils"/>
    </source>
</evidence>
<feature type="domain" description="Smr" evidence="11">
    <location>
        <begin position="720"/>
        <end position="795"/>
    </location>
</feature>
<dbReference type="InterPro" id="IPR046893">
    <property type="entry name" value="MSSS"/>
</dbReference>
<dbReference type="FunFam" id="3.40.50.300:FF:000830">
    <property type="entry name" value="Endonuclease MutS2"/>
    <property type="match status" value="1"/>
</dbReference>
<dbReference type="Pfam" id="PF01713">
    <property type="entry name" value="Smr"/>
    <property type="match status" value="1"/>
</dbReference>
<comment type="function">
    <text evidence="8">Endonuclease that is involved in the suppression of homologous recombination and thus may have a key role in the control of bacterial genetic diversity.</text>
</comment>
<evidence type="ECO:0000256" key="1">
    <source>
        <dbReference type="ARBA" id="ARBA00022722"/>
    </source>
</evidence>
<dbReference type="PROSITE" id="PS50828">
    <property type="entry name" value="SMR"/>
    <property type="match status" value="1"/>
</dbReference>
<feature type="binding site" evidence="8">
    <location>
        <begin position="334"/>
        <end position="341"/>
    </location>
    <ligand>
        <name>ATP</name>
        <dbReference type="ChEBI" id="CHEBI:30616"/>
    </ligand>
</feature>
<dbReference type="GO" id="GO:0045910">
    <property type="term" value="P:negative regulation of DNA recombination"/>
    <property type="evidence" value="ECO:0007669"/>
    <property type="project" value="InterPro"/>
</dbReference>
<evidence type="ECO:0000256" key="7">
    <source>
        <dbReference type="ARBA" id="ARBA00023125"/>
    </source>
</evidence>
<dbReference type="GO" id="GO:0004519">
    <property type="term" value="F:endonuclease activity"/>
    <property type="evidence" value="ECO:0007669"/>
    <property type="project" value="UniProtKB-UniRule"/>
</dbReference>
<feature type="coiled-coil region" evidence="9">
    <location>
        <begin position="515"/>
        <end position="599"/>
    </location>
</feature>
<gene>
    <name evidence="8" type="primary">mutS2</name>
    <name evidence="8" type="synonym">rqcU</name>
    <name evidence="12" type="ORF">EDD78_102359</name>
</gene>
<dbReference type="SMART" id="SM00463">
    <property type="entry name" value="SMR"/>
    <property type="match status" value="1"/>
</dbReference>
<dbReference type="GO" id="GO:0140664">
    <property type="term" value="F:ATP-dependent DNA damage sensor activity"/>
    <property type="evidence" value="ECO:0007669"/>
    <property type="project" value="InterPro"/>
</dbReference>
<comment type="subunit">
    <text evidence="8">Homodimer. Binds to stalled ribosomes, contacting rRNA.</text>
</comment>
<dbReference type="RefSeq" id="WP_132084088.1">
    <property type="nucleotide sequence ID" value="NZ_SLUK01000002.1"/>
</dbReference>
<dbReference type="EC" id="3.6.4.-" evidence="8"/>
<dbReference type="InterPro" id="IPR045076">
    <property type="entry name" value="MutS"/>
</dbReference>
<comment type="function">
    <text evidence="8">Acts as a ribosome collision sensor, splitting the ribosome into its 2 subunits. Detects stalled/collided 70S ribosomes which it binds and splits by an ATP-hydrolysis driven conformational change. Acts upstream of the ribosome quality control system (RQC), a ribosome-associated complex that mediates the extraction of incompletely synthesized nascent chains from stalled ribosomes and their subsequent degradation. Probably generates substrates for RQC.</text>
</comment>
<dbReference type="GO" id="GO:0016887">
    <property type="term" value="F:ATP hydrolysis activity"/>
    <property type="evidence" value="ECO:0007669"/>
    <property type="project" value="InterPro"/>
</dbReference>
<dbReference type="PANTHER" id="PTHR48466:SF2">
    <property type="entry name" value="OS10G0509000 PROTEIN"/>
    <property type="match status" value="1"/>
</dbReference>
<reference evidence="12 13" key="1">
    <citation type="submission" date="2019-03" db="EMBL/GenBank/DDBJ databases">
        <title>Genomic Encyclopedia of Type Strains, Phase IV (KMG-IV): sequencing the most valuable type-strain genomes for metagenomic binning, comparative biology and taxonomic classification.</title>
        <authorList>
            <person name="Goeker M."/>
        </authorList>
    </citation>
    <scope>NUCLEOTIDE SEQUENCE [LARGE SCALE GENOMIC DNA]</scope>
    <source>
        <strain evidence="12 13">DSM 100433</strain>
    </source>
</reference>
<sequence>MIDPTKYYHTLELDKILERLCSFAGCEVSRERLLATKPQSDYREVCGEMERTNAAYTLCVRYGAPAIYNVQDCAAALKRAQVGASLSLRELLAIARVLYNVRTLKAYRERCEEEHTALDELFWALGENKYLEDMIGSAIVSEEELADDASGELMDIRRKIRAAQASVREQLDRMIRSPHYQTYLQESIVTIRDGRFVVPVKIEHKNEIKGMVHDTSSSGATVFIEPAGVVEQNNKIRLLEGEEQKEIARIIAALSAECGSYADSIMLSFEKLVELDVCFAKARYGQETRSVVPKLREDGGIDIKGGRHPLIDPAKIVPIDIRLGTDFDTIVITGPNTGGKTVALKTLGLLTLMAMCGMMIPAGEGSEVSVFEYILADIGDEQSIEQSLSTFSAHMTNIVSILEVANERSLVLMDELGAGTDPVEGAALAVAILERLRLFGCKIAATTHYAEIKMFALQTPGVENACCEFDLATLRPTYRLLIGVPGRSNAFAISQRLGLDEGVIEAAKGHVASDNARFEDVVTQLEQARQSLEEERRKVDALVASAERERREAEAFRENLEKQKEFEINKARSQAGRIVSDVRAQSEKLLCELDEIRKQKDNPAFSSLAQGAKAGYRSAMRALEDRANPVSGERQEDYVLPRPLREGDSVKISSFGTNGVVLREPDKSGNVFVRSGSIKTKVPLSELRLIDTPKNKSQPSAGRVSRTLQSKATREGSTEFDMRGMNAEEGIMELERFIDGCVLSGIKNVTVIHGKGTGVLRKAVHEALRRNKSVRTFRLGVFGEGEAGVTIAELK</sequence>
<dbReference type="HAMAP" id="MF_00092">
    <property type="entry name" value="MutS2"/>
    <property type="match status" value="1"/>
</dbReference>
<dbReference type="GO" id="GO:0006298">
    <property type="term" value="P:mismatch repair"/>
    <property type="evidence" value="ECO:0007669"/>
    <property type="project" value="InterPro"/>
</dbReference>
<dbReference type="GO" id="GO:0043023">
    <property type="term" value="F:ribosomal large subunit binding"/>
    <property type="evidence" value="ECO:0007669"/>
    <property type="project" value="UniProtKB-UniRule"/>
</dbReference>
<dbReference type="EMBL" id="SLUK01000002">
    <property type="protein sequence ID" value="TCL44733.1"/>
    <property type="molecule type" value="Genomic_DNA"/>
</dbReference>
<protein>
    <recommendedName>
        <fullName evidence="8">Endonuclease MutS2</fullName>
        <ecNumber evidence="8">3.1.-.-</ecNumber>
    </recommendedName>
    <alternativeName>
        <fullName evidence="8">Ribosome-associated protein quality control-upstream factor</fullName>
        <shortName evidence="8">RQC-upstream factor</shortName>
        <shortName evidence="8">RqcU</shortName>
        <ecNumber evidence="8">3.6.4.-</ecNumber>
    </alternativeName>
</protein>
<dbReference type="InterPro" id="IPR036063">
    <property type="entry name" value="Smr_dom_sf"/>
</dbReference>
<accession>A0A9X8ULJ9</accession>
<evidence type="ECO:0000313" key="12">
    <source>
        <dbReference type="EMBL" id="TCL44733.1"/>
    </source>
</evidence>
<keyword evidence="13" id="KW-1185">Reference proteome</keyword>
<dbReference type="Gene3D" id="3.40.50.300">
    <property type="entry name" value="P-loop containing nucleotide triphosphate hydrolases"/>
    <property type="match status" value="1"/>
</dbReference>